<comment type="catalytic activity">
    <reaction evidence="1 11">
        <text>N-acetyl-alpha-D-glucosamine 1-phosphate = N-acetyl-D-glucosamine 6-phosphate</text>
        <dbReference type="Rhea" id="RHEA:23804"/>
        <dbReference type="ChEBI" id="CHEBI:57513"/>
        <dbReference type="ChEBI" id="CHEBI:57776"/>
        <dbReference type="EC" id="5.4.2.3"/>
    </reaction>
</comment>
<feature type="binding site" evidence="13">
    <location>
        <begin position="379"/>
        <end position="381"/>
    </location>
    <ligand>
        <name>substrate</name>
    </ligand>
</feature>
<proteinExistence type="inferred from homology"/>
<evidence type="ECO:0000256" key="5">
    <source>
        <dbReference type="ARBA" id="ARBA00022553"/>
    </source>
</evidence>
<evidence type="ECO:0000256" key="2">
    <source>
        <dbReference type="ARBA" id="ARBA00004865"/>
    </source>
</evidence>
<dbReference type="AlphaFoldDB" id="A0A0W0DEP0"/>
<feature type="binding site" evidence="14">
    <location>
        <position position="284"/>
    </location>
    <ligand>
        <name>Mg(2+)</name>
        <dbReference type="ChEBI" id="CHEBI:18420"/>
    </ligand>
</feature>
<dbReference type="SUPFAM" id="SSF53738">
    <property type="entry name" value="Phosphoglucomutase, first 3 domains"/>
    <property type="match status" value="3"/>
</dbReference>
<evidence type="ECO:0000256" key="13">
    <source>
        <dbReference type="PIRSR" id="PIRSR016408-2"/>
    </source>
</evidence>
<evidence type="ECO:0000256" key="12">
    <source>
        <dbReference type="PIRSR" id="PIRSR016408-1"/>
    </source>
</evidence>
<evidence type="ECO:0000256" key="6">
    <source>
        <dbReference type="ARBA" id="ARBA00022723"/>
    </source>
</evidence>
<dbReference type="FunFam" id="3.30.310.50:FF:000003">
    <property type="entry name" value="Phosphoacetylglucosamine mutase"/>
    <property type="match status" value="1"/>
</dbReference>
<reference evidence="19 20" key="1">
    <citation type="submission" date="2015-10" db="EMBL/GenBank/DDBJ databases">
        <title>Draft genomes sequences of Candida glabrata isolates 1A, 1B, 2A, 2B, 3A and 3B.</title>
        <authorList>
            <person name="Haavelsrud O.E."/>
            <person name="Gaustad P."/>
        </authorList>
    </citation>
    <scope>NUCLEOTIDE SEQUENCE [LARGE SCALE GENOMIC DNA]</scope>
    <source>
        <strain evidence="19">910700640</strain>
    </source>
</reference>
<feature type="binding site" evidence="14">
    <location>
        <position position="282"/>
    </location>
    <ligand>
        <name>Mg(2+)</name>
        <dbReference type="ChEBI" id="CHEBI:18420"/>
    </ligand>
</feature>
<dbReference type="GO" id="GO:0004610">
    <property type="term" value="F:phosphoacetylglucosamine mutase activity"/>
    <property type="evidence" value="ECO:0007669"/>
    <property type="project" value="UniProtKB-UniRule"/>
</dbReference>
<comment type="cofactor">
    <cofactor evidence="11 14">
        <name>Mg(2+)</name>
        <dbReference type="ChEBI" id="CHEBI:18420"/>
    </cofactor>
    <text evidence="11 14">Binds 1 Mg(2+) ion per subunit.</text>
</comment>
<dbReference type="VEuPathDB" id="FungiDB:B1J91_B03597g"/>
<feature type="active site" description="Phosphoserine intermediate" evidence="12">
    <location>
        <position position="61"/>
    </location>
</feature>
<feature type="domain" description="Alpha-D-phosphohexomutase alpha/beta/alpha" evidence="16">
    <location>
        <begin position="34"/>
        <end position="84"/>
    </location>
</feature>
<comment type="caution">
    <text evidence="19">The sequence shown here is derived from an EMBL/GenBank/DDBJ whole genome shotgun (WGS) entry which is preliminary data.</text>
</comment>
<dbReference type="InterPro" id="IPR036900">
    <property type="entry name" value="A-D-PHexomutase_C_sf"/>
</dbReference>
<evidence type="ECO:0000256" key="8">
    <source>
        <dbReference type="ARBA" id="ARBA00023235"/>
    </source>
</evidence>
<dbReference type="GO" id="GO:0000287">
    <property type="term" value="F:magnesium ion binding"/>
    <property type="evidence" value="ECO:0007669"/>
    <property type="project" value="InterPro"/>
</dbReference>
<dbReference type="InterPro" id="IPR016066">
    <property type="entry name" value="A-D-PHexomutase_CS"/>
</dbReference>
<evidence type="ECO:0000259" key="16">
    <source>
        <dbReference type="Pfam" id="PF02878"/>
    </source>
</evidence>
<sequence>MSLQLYNKNCITRDQHYTYGTAGFRADARILDSVMFTTGVIAALRSISCQCAPVGVMITASHNPPRDNGVKIVESDGSMLLQDWEPLATRLANSVADYHTFESTLNAIMQELNISPGHAPQIVVGHDSRESSPRLLANLLDGIKAVSPDARITNHGLLTTPQLHFLTANPAHFEDYYYRYFLDAWNQLFELYGIEGFKSFDKLVIDTANGIGGPQFLKMLSYSQTDLPHLQKIRLHQIDITNNSWLNPSMLNSGCGADFVKTNQRLPEGINADPRNLYCSFDGDADRVVFYYVDDSLTFHLLDGDKISTLLAYFINALLKEAGLAEELKLGVVQTAYANGSSTTYVTKKLQVPVSIAKTGVKHLHHEAVTNYDIGVYFEANGHGTVIFSQHFHEVIEDRLAKNAHDKSTLTLRLLSRLINQTIGDAISDMLAIITVLGILGWSPATWDHEYTDLPNKLTKVVVPDRSIFITTDQERRLVSPAGLQDKIDMLVADAPCGRSFIRASGTEDAVRVYAEAQTVEATEKLSTEVTDALIETVKE</sequence>
<evidence type="ECO:0000256" key="9">
    <source>
        <dbReference type="ARBA" id="ARBA00031926"/>
    </source>
</evidence>
<dbReference type="SUPFAM" id="SSF55957">
    <property type="entry name" value="Phosphoglucomutase, C-terminal domain"/>
    <property type="match status" value="1"/>
</dbReference>
<accession>A0A0W0DEP0</accession>
<feature type="binding site" evidence="13">
    <location>
        <position position="512"/>
    </location>
    <ligand>
        <name>substrate</name>
    </ligand>
</feature>
<dbReference type="EC" id="5.4.2.3" evidence="4 11"/>
<organism evidence="19 20">
    <name type="scientific">Candida glabrata</name>
    <name type="common">Yeast</name>
    <name type="synonym">Torulopsis glabrata</name>
    <dbReference type="NCBI Taxonomy" id="5478"/>
    <lineage>
        <taxon>Eukaryota</taxon>
        <taxon>Fungi</taxon>
        <taxon>Dikarya</taxon>
        <taxon>Ascomycota</taxon>
        <taxon>Saccharomycotina</taxon>
        <taxon>Saccharomycetes</taxon>
        <taxon>Saccharomycetales</taxon>
        <taxon>Saccharomycetaceae</taxon>
        <taxon>Nakaseomyces</taxon>
    </lineage>
</organism>
<dbReference type="Pfam" id="PF00408">
    <property type="entry name" value="PGM_PMM_IV"/>
    <property type="match status" value="1"/>
</dbReference>
<dbReference type="Proteomes" id="UP000054886">
    <property type="component" value="Unassembled WGS sequence"/>
</dbReference>
<keyword evidence="8 11" id="KW-0413">Isomerase</keyword>
<keyword evidence="6 11" id="KW-0479">Metal-binding</keyword>
<dbReference type="VEuPathDB" id="FungiDB:GVI51_B03487"/>
<dbReference type="FunFam" id="3.40.120.10:FF:000013">
    <property type="entry name" value="Phosphoacetylglucosamine mutase"/>
    <property type="match status" value="1"/>
</dbReference>
<dbReference type="Gene3D" id="3.30.310.50">
    <property type="entry name" value="Alpha-D-phosphohexomutase, C-terminal domain"/>
    <property type="match status" value="1"/>
</dbReference>
<dbReference type="Pfam" id="PF21405">
    <property type="entry name" value="AMG1_II"/>
    <property type="match status" value="1"/>
</dbReference>
<evidence type="ECO:0000256" key="7">
    <source>
        <dbReference type="ARBA" id="ARBA00022842"/>
    </source>
</evidence>
<gene>
    <name evidence="19" type="ORF">AO440_000314</name>
</gene>
<evidence type="ECO:0000313" key="19">
    <source>
        <dbReference type="EMBL" id="KTB03485.1"/>
    </source>
</evidence>
<dbReference type="VEuPathDB" id="FungiDB:CAGL0B03597g"/>
<evidence type="ECO:0000259" key="15">
    <source>
        <dbReference type="Pfam" id="PF00408"/>
    </source>
</evidence>
<dbReference type="InterPro" id="IPR049023">
    <property type="entry name" value="AMG1_II"/>
</dbReference>
<keyword evidence="7 11" id="KW-0460">Magnesium</keyword>
<dbReference type="GO" id="GO:0006031">
    <property type="term" value="P:chitin biosynthetic process"/>
    <property type="evidence" value="ECO:0007669"/>
    <property type="project" value="EnsemblFungi"/>
</dbReference>
<evidence type="ECO:0000256" key="1">
    <source>
        <dbReference type="ARBA" id="ARBA00000558"/>
    </source>
</evidence>
<dbReference type="InterPro" id="IPR005843">
    <property type="entry name" value="A-D-PHexomutase_C"/>
</dbReference>
<dbReference type="Gene3D" id="3.40.120.10">
    <property type="entry name" value="Alpha-D-Glucose-1,6-Bisphosphate, subunit A, domain 3"/>
    <property type="match status" value="2"/>
</dbReference>
<dbReference type="GO" id="GO:0006048">
    <property type="term" value="P:UDP-N-acetylglucosamine biosynthetic process"/>
    <property type="evidence" value="ECO:0007669"/>
    <property type="project" value="UniProtKB-UniRule"/>
</dbReference>
<evidence type="ECO:0000259" key="17">
    <source>
        <dbReference type="Pfam" id="PF21404"/>
    </source>
</evidence>
<dbReference type="InterPro" id="IPR005844">
    <property type="entry name" value="A-D-PHexomutase_a/b/a-I"/>
</dbReference>
<comment type="pathway">
    <text evidence="2 11">Nucleotide-sugar biosynthesis; UDP-N-acetyl-alpha-D-glucosamine biosynthesis; N-acetyl-alpha-D-glucosamine 1-phosphate from alpha-D-glucosamine 6-phosphate (route I): step 2/2.</text>
</comment>
<dbReference type="PANTHER" id="PTHR45955">
    <property type="entry name" value="PHOSPHOACETYLGLUCOSAMINE MUTASE"/>
    <property type="match status" value="1"/>
</dbReference>
<dbReference type="UniPathway" id="UPA00113">
    <property type="reaction ID" value="UER00530"/>
</dbReference>
<feature type="domain" description="Alpha-D-phosphohexomutase C-terminal" evidence="15">
    <location>
        <begin position="480"/>
        <end position="532"/>
    </location>
</feature>
<evidence type="ECO:0000256" key="11">
    <source>
        <dbReference type="PIRNR" id="PIRNR016408"/>
    </source>
</evidence>
<dbReference type="Pfam" id="PF21404">
    <property type="entry name" value="AMG1_III"/>
    <property type="match status" value="1"/>
</dbReference>
<keyword evidence="5" id="KW-0597">Phosphoprotein</keyword>
<dbReference type="PROSITE" id="PS00710">
    <property type="entry name" value="PGM_PMM"/>
    <property type="match status" value="1"/>
</dbReference>
<dbReference type="PANTHER" id="PTHR45955:SF1">
    <property type="entry name" value="PHOSPHOACETYLGLUCOSAMINE MUTASE"/>
    <property type="match status" value="1"/>
</dbReference>
<evidence type="ECO:0000256" key="4">
    <source>
        <dbReference type="ARBA" id="ARBA00012731"/>
    </source>
</evidence>
<name>A0A0W0DEP0_CANGB</name>
<dbReference type="InterPro" id="IPR016055">
    <property type="entry name" value="A-D-PHexomutase_a/b/a-I/II/III"/>
</dbReference>
<comment type="similarity">
    <text evidence="3 11">Belongs to the phosphohexose mutase family.</text>
</comment>
<dbReference type="InterPro" id="IPR049022">
    <property type="entry name" value="AMG1_III"/>
</dbReference>
<evidence type="ECO:0000256" key="3">
    <source>
        <dbReference type="ARBA" id="ARBA00010231"/>
    </source>
</evidence>
<feature type="domain" description="Phosphoacetylglucosamine mutase AMG1" evidence="17">
    <location>
        <begin position="303"/>
        <end position="442"/>
    </location>
</feature>
<dbReference type="InterPro" id="IPR016657">
    <property type="entry name" value="PAGM"/>
</dbReference>
<evidence type="ECO:0000259" key="18">
    <source>
        <dbReference type="Pfam" id="PF21405"/>
    </source>
</evidence>
<dbReference type="VEuPathDB" id="FungiDB:GWK60_B03421"/>
<dbReference type="PIRSF" id="PIRSF016408">
    <property type="entry name" value="PAGM"/>
    <property type="match status" value="1"/>
</dbReference>
<dbReference type="CDD" id="cd03086">
    <property type="entry name" value="PGM3"/>
    <property type="match status" value="1"/>
</dbReference>
<evidence type="ECO:0000256" key="10">
    <source>
        <dbReference type="ARBA" id="ARBA00032065"/>
    </source>
</evidence>
<feature type="domain" description="Alpha-D-phosphohexomutase alpha/beta/alpha" evidence="16">
    <location>
        <begin position="104"/>
        <end position="169"/>
    </location>
</feature>
<feature type="binding site" evidence="14">
    <location>
        <position position="286"/>
    </location>
    <ligand>
        <name>Mg(2+)</name>
        <dbReference type="ChEBI" id="CHEBI:18420"/>
    </ligand>
</feature>
<evidence type="ECO:0000313" key="20">
    <source>
        <dbReference type="Proteomes" id="UP000054886"/>
    </source>
</evidence>
<comment type="function">
    <text evidence="11">Catalyzes the conversion of GlcNAc-6-P into GlcNAc-1-P during the synthesis of uridine diphosphate/UDP-GlcNAc, which is a biosynthetic precursor of chitin and also supplies the amino sugars for N-linked oligosaccharides of glycoproteins.</text>
</comment>
<dbReference type="EMBL" id="LLZZ01000119">
    <property type="protein sequence ID" value="KTB03485.1"/>
    <property type="molecule type" value="Genomic_DNA"/>
</dbReference>
<dbReference type="GO" id="GO:0005975">
    <property type="term" value="P:carbohydrate metabolic process"/>
    <property type="evidence" value="ECO:0007669"/>
    <property type="project" value="InterPro"/>
</dbReference>
<protein>
    <recommendedName>
        <fullName evidence="4 11">Phosphoacetylglucosamine mutase</fullName>
        <shortName evidence="11">PAGM</shortName>
        <ecNumber evidence="4 11">5.4.2.3</ecNumber>
    </recommendedName>
    <alternativeName>
        <fullName evidence="10 11">Acetylglucosamine phosphomutase</fullName>
    </alternativeName>
    <alternativeName>
        <fullName evidence="9 11">N-acetylglucosamine-phosphate mutase</fullName>
    </alternativeName>
</protein>
<feature type="binding site" evidence="13">
    <location>
        <begin position="503"/>
        <end position="507"/>
    </location>
    <ligand>
        <name>substrate</name>
    </ligand>
</feature>
<feature type="binding site" description="via phosphate group" evidence="14">
    <location>
        <position position="61"/>
    </location>
    <ligand>
        <name>Mg(2+)</name>
        <dbReference type="ChEBI" id="CHEBI:18420"/>
    </ligand>
</feature>
<feature type="domain" description="Phosphoacetylglucosamine mutase AMG1" evidence="18">
    <location>
        <begin position="170"/>
        <end position="289"/>
    </location>
</feature>
<evidence type="ECO:0000256" key="14">
    <source>
        <dbReference type="PIRSR" id="PIRSR016408-3"/>
    </source>
</evidence>
<dbReference type="Pfam" id="PF02878">
    <property type="entry name" value="PGM_PMM_I"/>
    <property type="match status" value="2"/>
</dbReference>